<reference evidence="2 3" key="1">
    <citation type="journal article" date="2017" name="Syst. Appl. Microbiol.">
        <title>Soybeans inoculated with root zone soils of Canadian native legumes harbour diverse and novel Bradyrhizobium spp. that possess agricultural potential.</title>
        <authorList>
            <person name="Bromfield E.S.P."/>
            <person name="Cloutier S."/>
            <person name="Tambong J.T."/>
            <person name="Tran Thi T.V."/>
        </authorList>
    </citation>
    <scope>NUCLEOTIDE SEQUENCE [LARGE SCALE GENOMIC DNA]</scope>
    <source>
        <strain evidence="2 3">323S2</strain>
    </source>
</reference>
<dbReference type="RefSeq" id="WP_166351069.1">
    <property type="nucleotide sequence ID" value="NZ_CP088280.1"/>
</dbReference>
<proteinExistence type="predicted"/>
<dbReference type="EMBL" id="CP088280">
    <property type="protein sequence ID" value="UGX91138.1"/>
    <property type="molecule type" value="Genomic_DNA"/>
</dbReference>
<dbReference type="Proteomes" id="UP000564836">
    <property type="component" value="Chromosome"/>
</dbReference>
<reference evidence="1" key="2">
    <citation type="submission" date="2020-06" db="EMBL/GenBank/DDBJ databases">
        <title>Whole Genome Sequence of Bradyrhizobium sp. Strain 323S2.</title>
        <authorList>
            <person name="Bromfield E.S.P."/>
        </authorList>
    </citation>
    <scope>NUCLEOTIDE SEQUENCE [LARGE SCALE GENOMIC DNA]</scope>
    <source>
        <strain evidence="1">323S2</strain>
    </source>
</reference>
<accession>A0A7Z0TSY2</accession>
<evidence type="ECO:0000313" key="2">
    <source>
        <dbReference type="EMBL" id="UGX91138.1"/>
    </source>
</evidence>
<organism evidence="1">
    <name type="scientific">Bradyrhizobium barranii subsp. barranii</name>
    <dbReference type="NCBI Taxonomy" id="2823807"/>
    <lineage>
        <taxon>Bacteria</taxon>
        <taxon>Pseudomonadati</taxon>
        <taxon>Pseudomonadota</taxon>
        <taxon>Alphaproteobacteria</taxon>
        <taxon>Hyphomicrobiales</taxon>
        <taxon>Nitrobacteraceae</taxon>
        <taxon>Bradyrhizobium</taxon>
        <taxon>Bradyrhizobium barranii</taxon>
    </lineage>
</organism>
<dbReference type="EMBL" id="JACBFH010000001">
    <property type="protein sequence ID" value="NYY92927.1"/>
    <property type="molecule type" value="Genomic_DNA"/>
</dbReference>
<sequence>MRLAVAHGKNVKAGRTRQKIKNKGVYQSLIDWSRSKGESDGFKACVAAGRPERTGEYIVVQYAHRLPEDVVDAARERLTLHDIALPSP</sequence>
<evidence type="ECO:0000313" key="1">
    <source>
        <dbReference type="EMBL" id="NYY92927.1"/>
    </source>
</evidence>
<evidence type="ECO:0000313" key="3">
    <source>
        <dbReference type="Proteomes" id="UP000564836"/>
    </source>
</evidence>
<dbReference type="AlphaFoldDB" id="A0A7Z0TSY2"/>
<protein>
    <submittedName>
        <fullName evidence="1">Uncharacterized protein</fullName>
    </submittedName>
</protein>
<reference evidence="2 3" key="3">
    <citation type="journal article" date="2022" name="Int. J. Syst. Evol. Microbiol.">
        <title>Strains of Bradyrhizobium barranii sp. nov. associated with legumes native to Canada are symbionts of soybeans and belong to different subspecies (subsp. barranii subsp. nov. and subsp. apii subsp. nov.) and symbiovars (sv. glycinearum and sv. septentrionale).</title>
        <authorList>
            <person name="Bromfield E.S.P."/>
            <person name="Cloutier S."/>
            <person name="Wasai-Hara S."/>
            <person name="Minamisawa K."/>
        </authorList>
    </citation>
    <scope>NUCLEOTIDE SEQUENCE [LARGE SCALE GENOMIC DNA]</scope>
    <source>
        <strain evidence="2 3">323S2</strain>
    </source>
</reference>
<name>A0A7Z0TSY2_9BRAD</name>
<gene>
    <name evidence="2" type="ORF">G6321_00035795</name>
    <name evidence="1" type="ORF">G6321_32490</name>
</gene>